<accession>A0A0J1G0T2</accession>
<protein>
    <recommendedName>
        <fullName evidence="3">Endonuclease</fullName>
    </recommendedName>
</protein>
<sequence length="68" mass="7513">MEDMRGAKSTPSRGIRIATYNVHGAVGLDGKLAPERIAAMLAEIDGLFPRVSTCIEVRLHGWHRITIR</sequence>
<name>A0A0J1G0T2_9BURK</name>
<evidence type="ECO:0008006" key="3">
    <source>
        <dbReference type="Google" id="ProtNLM"/>
    </source>
</evidence>
<evidence type="ECO:0000313" key="1">
    <source>
        <dbReference type="EMBL" id="KLU25788.1"/>
    </source>
</evidence>
<proteinExistence type="predicted"/>
<dbReference type="PATRIC" id="fig|908627.4.peg.2885"/>
<evidence type="ECO:0000313" key="2">
    <source>
        <dbReference type="Proteomes" id="UP000035963"/>
    </source>
</evidence>
<gene>
    <name evidence="1" type="ORF">EOS_12965</name>
</gene>
<reference evidence="1 2" key="1">
    <citation type="journal article" date="2015" name="Genome Announc.">
        <title>Draft Genome Sequence of Burkholderia sp. Strain PML1(12), an Ectomycorrhizosphere-Inhabiting Bacterium with Effective Mineral-Weathering Ability.</title>
        <authorList>
            <person name="Uroz S."/>
            <person name="Oger P."/>
        </authorList>
    </citation>
    <scope>NUCLEOTIDE SEQUENCE [LARGE SCALE GENOMIC DNA]</scope>
    <source>
        <strain evidence="2">PML1(12)</strain>
    </source>
</reference>
<keyword evidence="2" id="KW-1185">Reference proteome</keyword>
<dbReference type="AlphaFoldDB" id="A0A0J1G0T2"/>
<dbReference type="EMBL" id="AEJF01000085">
    <property type="protein sequence ID" value="KLU25788.1"/>
    <property type="molecule type" value="Genomic_DNA"/>
</dbReference>
<comment type="caution">
    <text evidence="1">The sequence shown here is derived from an EMBL/GenBank/DDBJ whole genome shotgun (WGS) entry which is preliminary data.</text>
</comment>
<dbReference type="Proteomes" id="UP000035963">
    <property type="component" value="Unassembled WGS sequence"/>
</dbReference>
<organism evidence="1 2">
    <name type="scientific">Caballeronia mineralivorans PML1(12)</name>
    <dbReference type="NCBI Taxonomy" id="908627"/>
    <lineage>
        <taxon>Bacteria</taxon>
        <taxon>Pseudomonadati</taxon>
        <taxon>Pseudomonadota</taxon>
        <taxon>Betaproteobacteria</taxon>
        <taxon>Burkholderiales</taxon>
        <taxon>Burkholderiaceae</taxon>
        <taxon>Caballeronia</taxon>
    </lineage>
</organism>